<evidence type="ECO:0000256" key="3">
    <source>
        <dbReference type="ARBA" id="ARBA00023274"/>
    </source>
</evidence>
<sequence>MRTIEKKMAELLRSCEGLHLTVLLHLPPNHQLKSFQKNPSAAASGIGEFSGKHVVFTAQRRILPEPTQKSRTKNKQKHHRSRTLAVVHDVILEDLVFPSKLWPRILVKRDGSRLAKVHLDKTAEQHGAQVRNFFWCV</sequence>
<accession>A0A3Q0CX76</accession>
<keyword evidence="2 4" id="KW-0689">Ribosomal protein</keyword>
<dbReference type="OrthoDB" id="1724687at2759"/>
<dbReference type="GeneID" id="110341690"/>
<dbReference type="Pfam" id="PF01251">
    <property type="entry name" value="Ribosomal_S7e"/>
    <property type="match status" value="1"/>
</dbReference>
<gene>
    <name evidence="6" type="primary">LOC110341690</name>
</gene>
<dbReference type="GO" id="GO:0022627">
    <property type="term" value="C:cytosolic small ribosomal subunit"/>
    <property type="evidence" value="ECO:0007669"/>
    <property type="project" value="TreeGrafter"/>
</dbReference>
<dbReference type="GO" id="GO:0006412">
    <property type="term" value="P:translation"/>
    <property type="evidence" value="ECO:0007669"/>
    <property type="project" value="InterPro"/>
</dbReference>
<keyword evidence="3 4" id="KW-0687">Ribonucleoprotein</keyword>
<organism evidence="5 6">
    <name type="scientific">Mesocricetus auratus</name>
    <name type="common">Golden hamster</name>
    <dbReference type="NCBI Taxonomy" id="10036"/>
    <lineage>
        <taxon>Eukaryota</taxon>
        <taxon>Metazoa</taxon>
        <taxon>Chordata</taxon>
        <taxon>Craniata</taxon>
        <taxon>Vertebrata</taxon>
        <taxon>Euteleostomi</taxon>
        <taxon>Mammalia</taxon>
        <taxon>Eutheria</taxon>
        <taxon>Euarchontoglires</taxon>
        <taxon>Glires</taxon>
        <taxon>Rodentia</taxon>
        <taxon>Myomorpha</taxon>
        <taxon>Muroidea</taxon>
        <taxon>Cricetidae</taxon>
        <taxon>Cricetinae</taxon>
        <taxon>Mesocricetus</taxon>
    </lineage>
</organism>
<comment type="similarity">
    <text evidence="1 4">Belongs to the eukaryotic ribosomal protein eS7 family.</text>
</comment>
<evidence type="ECO:0000313" key="6">
    <source>
        <dbReference type="RefSeq" id="XP_021085322.1"/>
    </source>
</evidence>
<dbReference type="RefSeq" id="XP_021085322.1">
    <property type="nucleotide sequence ID" value="XM_021229663.2"/>
</dbReference>
<dbReference type="PANTHER" id="PTHR11278:SF0">
    <property type="entry name" value="SMALL RIBOSOMAL SUBUNIT PROTEIN ES7"/>
    <property type="match status" value="1"/>
</dbReference>
<evidence type="ECO:0000256" key="1">
    <source>
        <dbReference type="ARBA" id="ARBA00007820"/>
    </source>
</evidence>
<proteinExistence type="inferred from homology"/>
<dbReference type="PANTHER" id="PTHR11278">
    <property type="entry name" value="40S RIBOSOMAL PROTEIN S7"/>
    <property type="match status" value="1"/>
</dbReference>
<dbReference type="AlphaFoldDB" id="A0A3Q0CX76"/>
<keyword evidence="5" id="KW-1185">Reference proteome</keyword>
<protein>
    <recommendedName>
        <fullName evidence="4">40S ribosomal protein S7</fullName>
    </recommendedName>
</protein>
<evidence type="ECO:0000313" key="5">
    <source>
        <dbReference type="Proteomes" id="UP000886700"/>
    </source>
</evidence>
<dbReference type="GO" id="GO:0006364">
    <property type="term" value="P:rRNA processing"/>
    <property type="evidence" value="ECO:0007669"/>
    <property type="project" value="TreeGrafter"/>
</dbReference>
<dbReference type="GO" id="GO:0032040">
    <property type="term" value="C:small-subunit processome"/>
    <property type="evidence" value="ECO:0007669"/>
    <property type="project" value="TreeGrafter"/>
</dbReference>
<evidence type="ECO:0000256" key="2">
    <source>
        <dbReference type="ARBA" id="ARBA00022980"/>
    </source>
</evidence>
<reference evidence="6" key="1">
    <citation type="submission" date="2025-08" db="UniProtKB">
        <authorList>
            <consortium name="RefSeq"/>
        </authorList>
    </citation>
    <scope>IDENTIFICATION</scope>
    <source>
        <tissue evidence="6">Liver</tissue>
    </source>
</reference>
<evidence type="ECO:0000256" key="4">
    <source>
        <dbReference type="RuleBase" id="RU364105"/>
    </source>
</evidence>
<name>A0A3Q0CX76_MESAU</name>
<dbReference type="GO" id="GO:0030686">
    <property type="term" value="C:90S preribosome"/>
    <property type="evidence" value="ECO:0007669"/>
    <property type="project" value="TreeGrafter"/>
</dbReference>
<dbReference type="Proteomes" id="UP000886700">
    <property type="component" value="Unplaced"/>
</dbReference>
<dbReference type="GO" id="GO:0042274">
    <property type="term" value="P:ribosomal small subunit biogenesis"/>
    <property type="evidence" value="ECO:0007669"/>
    <property type="project" value="TreeGrafter"/>
</dbReference>
<dbReference type="GO" id="GO:0003735">
    <property type="term" value="F:structural constituent of ribosome"/>
    <property type="evidence" value="ECO:0007669"/>
    <property type="project" value="InterPro"/>
</dbReference>
<dbReference type="KEGG" id="maua:110341690"/>
<dbReference type="InterPro" id="IPR000554">
    <property type="entry name" value="Ribosomal_eS7"/>
</dbReference>